<protein>
    <submittedName>
        <fullName evidence="1">Uncharacterized protein</fullName>
    </submittedName>
</protein>
<sequence length="132" mass="14641">MTTIHLDPDGPHSDTYTRQVAGAFAETVRVLNYATRTQDGVPHPATVNSVLGDLRTGMQRMDQLLRQINQRLRDFGQGDLADSRERDVEDVVGWARVSILEALDRASSCAAHLERAFNDTSGLYLRDDQDGA</sequence>
<evidence type="ECO:0000313" key="1">
    <source>
        <dbReference type="EMBL" id="SAP16298.1"/>
    </source>
</evidence>
<dbReference type="RefSeq" id="WP_225267133.1">
    <property type="nucleotide sequence ID" value="NZ_CP084058.1"/>
</dbReference>
<accession>A0A1M4BKV8</accession>
<name>A0A1M4BKV8_9ACTN</name>
<dbReference type="AlphaFoldDB" id="A0A1M4BKV8"/>
<organism evidence="1">
    <name type="scientific">Nonomuraea gerenzanensis</name>
    <dbReference type="NCBI Taxonomy" id="93944"/>
    <lineage>
        <taxon>Bacteria</taxon>
        <taxon>Bacillati</taxon>
        <taxon>Actinomycetota</taxon>
        <taxon>Actinomycetes</taxon>
        <taxon>Streptosporangiales</taxon>
        <taxon>Streptosporangiaceae</taxon>
        <taxon>Nonomuraea</taxon>
    </lineage>
</organism>
<gene>
    <name evidence="1" type="ORF">BN4615_P10961</name>
</gene>
<reference evidence="1" key="1">
    <citation type="submission" date="2016-04" db="EMBL/GenBank/DDBJ databases">
        <authorList>
            <person name="Evans L.H."/>
            <person name="Alamgir A."/>
            <person name="Owens N."/>
            <person name="Weber N.D."/>
            <person name="Virtaneva K."/>
            <person name="Barbian K."/>
            <person name="Babar A."/>
            <person name="Rosenke K."/>
        </authorList>
    </citation>
    <scope>NUCLEOTIDE SEQUENCE</scope>
    <source>
        <strain evidence="1">Nono1</strain>
    </source>
</reference>
<proteinExistence type="predicted"/>
<dbReference type="EMBL" id="LT559120">
    <property type="protein sequence ID" value="SAP16298.1"/>
    <property type="molecule type" value="Genomic_DNA"/>
</dbReference>